<name>A0A4S4LL74_9AGAM</name>
<comment type="similarity">
    <text evidence="2">Belongs to the DNA repair metallo-beta-lactamase (DRMBL) family.</text>
</comment>
<organism evidence="8 9">
    <name type="scientific">Bondarzewia mesenterica</name>
    <dbReference type="NCBI Taxonomy" id="1095465"/>
    <lineage>
        <taxon>Eukaryota</taxon>
        <taxon>Fungi</taxon>
        <taxon>Dikarya</taxon>
        <taxon>Basidiomycota</taxon>
        <taxon>Agaricomycotina</taxon>
        <taxon>Agaricomycetes</taxon>
        <taxon>Russulales</taxon>
        <taxon>Bondarzewiaceae</taxon>
        <taxon>Bondarzewia</taxon>
    </lineage>
</organism>
<evidence type="ECO:0000256" key="3">
    <source>
        <dbReference type="ARBA" id="ARBA00022763"/>
    </source>
</evidence>
<keyword evidence="9" id="KW-1185">Reference proteome</keyword>
<keyword evidence="5" id="KW-0539">Nucleus</keyword>
<evidence type="ECO:0000256" key="5">
    <source>
        <dbReference type="ARBA" id="ARBA00023242"/>
    </source>
</evidence>
<dbReference type="GO" id="GO:0036297">
    <property type="term" value="P:interstrand cross-link repair"/>
    <property type="evidence" value="ECO:0007669"/>
    <property type="project" value="TreeGrafter"/>
</dbReference>
<dbReference type="InterPro" id="IPR036866">
    <property type="entry name" value="RibonucZ/Hydroxyglut_hydro"/>
</dbReference>
<proteinExistence type="inferred from homology"/>
<dbReference type="OrthoDB" id="262529at2759"/>
<evidence type="ECO:0000256" key="6">
    <source>
        <dbReference type="SAM" id="MobiDB-lite"/>
    </source>
</evidence>
<accession>A0A4S4LL74</accession>
<gene>
    <name evidence="8" type="ORF">EW146_g7333</name>
</gene>
<dbReference type="GO" id="GO:0006303">
    <property type="term" value="P:double-strand break repair via nonhomologous end joining"/>
    <property type="evidence" value="ECO:0007669"/>
    <property type="project" value="TreeGrafter"/>
</dbReference>
<dbReference type="SUPFAM" id="SSF56281">
    <property type="entry name" value="Metallo-hydrolase/oxidoreductase"/>
    <property type="match status" value="1"/>
</dbReference>
<dbReference type="Proteomes" id="UP000310158">
    <property type="component" value="Unassembled WGS sequence"/>
</dbReference>
<dbReference type="InterPro" id="IPR011084">
    <property type="entry name" value="DRMBL"/>
</dbReference>
<dbReference type="GO" id="GO:0035312">
    <property type="term" value="F:5'-3' DNA exonuclease activity"/>
    <property type="evidence" value="ECO:0007669"/>
    <property type="project" value="TreeGrafter"/>
</dbReference>
<keyword evidence="4" id="KW-0234">DNA repair</keyword>
<dbReference type="PANTHER" id="PTHR23240">
    <property type="entry name" value="DNA CROSS-LINK REPAIR PROTEIN PSO2/SNM1-RELATED"/>
    <property type="match status" value="1"/>
</dbReference>
<feature type="compositionally biased region" description="Pro residues" evidence="6">
    <location>
        <begin position="258"/>
        <end position="270"/>
    </location>
</feature>
<keyword evidence="3" id="KW-0227">DNA damage</keyword>
<feature type="domain" description="DNA repair metallo-beta-lactamase" evidence="7">
    <location>
        <begin position="720"/>
        <end position="846"/>
    </location>
</feature>
<feature type="region of interest" description="Disordered" evidence="6">
    <location>
        <begin position="71"/>
        <end position="161"/>
    </location>
</feature>
<dbReference type="Gene3D" id="3.40.50.12650">
    <property type="match status" value="1"/>
</dbReference>
<dbReference type="AlphaFoldDB" id="A0A4S4LL74"/>
<evidence type="ECO:0000256" key="1">
    <source>
        <dbReference type="ARBA" id="ARBA00004123"/>
    </source>
</evidence>
<evidence type="ECO:0000256" key="2">
    <source>
        <dbReference type="ARBA" id="ARBA00010304"/>
    </source>
</evidence>
<evidence type="ECO:0000259" key="7">
    <source>
        <dbReference type="Pfam" id="PF07522"/>
    </source>
</evidence>
<protein>
    <recommendedName>
        <fullName evidence="7">DNA repair metallo-beta-lactamase domain-containing protein</fullName>
    </recommendedName>
</protein>
<reference evidence="8 9" key="1">
    <citation type="submission" date="2019-02" db="EMBL/GenBank/DDBJ databases">
        <title>Genome sequencing of the rare red list fungi Bondarzewia mesenterica.</title>
        <authorList>
            <person name="Buettner E."/>
            <person name="Kellner H."/>
        </authorList>
    </citation>
    <scope>NUCLEOTIDE SEQUENCE [LARGE SCALE GENOMIC DNA]</scope>
    <source>
        <strain evidence="8 9">DSM 108281</strain>
    </source>
</reference>
<dbReference type="EMBL" id="SGPL01000413">
    <property type="protein sequence ID" value="THH12819.1"/>
    <property type="molecule type" value="Genomic_DNA"/>
</dbReference>
<evidence type="ECO:0000313" key="8">
    <source>
        <dbReference type="EMBL" id="THH12819.1"/>
    </source>
</evidence>
<evidence type="ECO:0000313" key="9">
    <source>
        <dbReference type="Proteomes" id="UP000310158"/>
    </source>
</evidence>
<comment type="caution">
    <text evidence="8">The sequence shown here is derived from an EMBL/GenBank/DDBJ whole genome shotgun (WGS) entry which is preliminary data.</text>
</comment>
<sequence length="883" mass="96933">MLEPVGRCIISLRADEVLVSAPVRAEPCTDAYSGVWIARLFMAPASAAKKRSENTRPESVTLHHFFSKALSTNKDAPSSKLPGPKLPRPTVNLKGKRRAFVPPPEADIIVIDSDEDEPHSSTSRSKRKHDSASSDVEVLDASDVPQAGSHSSLDGKNKKVKKEQDRDDLMFGALSPASQEFLLPWVEMDEVISFGQPTNLLRFSSSSSSNVSDCALPRSNKSSAHPPHLPQTPSSPISSGHPPQGGPLFSGSVLARPPSLPAEPPNPTPDPTNAKSPIARHENAVAEVDDIAEIDDEWGMGDDELAQDNGSLDAFDVNDDDAVEDIIELDSSPDESVDMCPVCGKKLKGLFSIEIEDHVNKCADAQVSVPSHVPSTNSASKVKGSADVFSVLMSSHKENEAWREATVAEDRNFRPTKGNGGRRKAPFYKVMQGMPIAVDAFRYGAIPGITAYFLTHAHSDHYTNLSSNWKAGPIYCSRRLSFFFGFFFLIVIDVSFHLCSVEGTANLIIHMLSVDPKWVHSLPMDTPITVPDSGGVSVTLIEANHCPGSSLFLFEGPQTVNAGDSAFKSPFVGSSKLFRYLHCGDFRASPQHVLHPAIKGKHLDVIYLDTTYLNPKYCFPSQAQVISACAELARRIISGDNVTNGENVHGKREQTVDKWFTVRPKLEDKGDPASNRTVVVVGTYSIGKERIVKAIAKALHTKIYCDSRKTAYLRCQSDHELHSMLTNDPFEAGVHLVPLSVVNSDRIKEYTERWKGYYKRAIGFRPTGWTYTPPVGTVASLNVATILSRQPHPSFTHAHLKPMRGSTATHQMFGVPYSEHSSFFELTCFAVSLHWTRIIATVNVGNEASRGKIAAWVAKWEAERKKRGGFNAEIVPYRTVDYW</sequence>
<dbReference type="Pfam" id="PF07522">
    <property type="entry name" value="DRMBL"/>
    <property type="match status" value="1"/>
</dbReference>
<dbReference type="GO" id="GO:0003684">
    <property type="term" value="F:damaged DNA binding"/>
    <property type="evidence" value="ECO:0007669"/>
    <property type="project" value="TreeGrafter"/>
</dbReference>
<feature type="region of interest" description="Disordered" evidence="6">
    <location>
        <begin position="204"/>
        <end position="276"/>
    </location>
</feature>
<dbReference type="CDD" id="cd16273">
    <property type="entry name" value="SNM1A-1C-like_MBL-fold"/>
    <property type="match status" value="1"/>
</dbReference>
<dbReference type="GO" id="GO:0005634">
    <property type="term" value="C:nucleus"/>
    <property type="evidence" value="ECO:0007669"/>
    <property type="project" value="UniProtKB-SubCell"/>
</dbReference>
<comment type="subcellular location">
    <subcellularLocation>
        <location evidence="1">Nucleus</location>
    </subcellularLocation>
</comment>
<evidence type="ECO:0000256" key="4">
    <source>
        <dbReference type="ARBA" id="ARBA00023204"/>
    </source>
</evidence>
<dbReference type="PANTHER" id="PTHR23240:SF6">
    <property type="entry name" value="DNA CROSS-LINK REPAIR 1A PROTEIN"/>
    <property type="match status" value="1"/>
</dbReference>
<dbReference type="Gene3D" id="3.60.15.10">
    <property type="entry name" value="Ribonuclease Z/Hydroxyacylglutathione hydrolase-like"/>
    <property type="match status" value="2"/>
</dbReference>